<dbReference type="RefSeq" id="XP_021756458.1">
    <property type="nucleotide sequence ID" value="XM_021900766.1"/>
</dbReference>
<gene>
    <name evidence="2" type="primary">LOC110721586</name>
</gene>
<dbReference type="AlphaFoldDB" id="A0A803LIK0"/>
<dbReference type="GeneID" id="110721586"/>
<dbReference type="KEGG" id="cqi:110721586"/>
<evidence type="ECO:0000256" key="1">
    <source>
        <dbReference type="SAM" id="Phobius"/>
    </source>
</evidence>
<keyword evidence="1" id="KW-0812">Transmembrane</keyword>
<keyword evidence="1" id="KW-0472">Membrane</keyword>
<protein>
    <submittedName>
        <fullName evidence="2">Uncharacterized protein</fullName>
    </submittedName>
</protein>
<dbReference type="EnsemblPlants" id="AUR62013797-RA">
    <property type="protein sequence ID" value="AUR62013797-RA:cds"/>
    <property type="gene ID" value="AUR62013797"/>
</dbReference>
<keyword evidence="3" id="KW-1185">Reference proteome</keyword>
<dbReference type="OMA" id="HTELREC"/>
<reference evidence="2" key="2">
    <citation type="submission" date="2021-03" db="UniProtKB">
        <authorList>
            <consortium name="EnsemblPlants"/>
        </authorList>
    </citation>
    <scope>IDENTIFICATION</scope>
</reference>
<organism evidence="2 3">
    <name type="scientific">Chenopodium quinoa</name>
    <name type="common">Quinoa</name>
    <dbReference type="NCBI Taxonomy" id="63459"/>
    <lineage>
        <taxon>Eukaryota</taxon>
        <taxon>Viridiplantae</taxon>
        <taxon>Streptophyta</taxon>
        <taxon>Embryophyta</taxon>
        <taxon>Tracheophyta</taxon>
        <taxon>Spermatophyta</taxon>
        <taxon>Magnoliopsida</taxon>
        <taxon>eudicotyledons</taxon>
        <taxon>Gunneridae</taxon>
        <taxon>Pentapetalae</taxon>
        <taxon>Caryophyllales</taxon>
        <taxon>Chenopodiaceae</taxon>
        <taxon>Chenopodioideae</taxon>
        <taxon>Atripliceae</taxon>
        <taxon>Chenopodium</taxon>
    </lineage>
</organism>
<proteinExistence type="predicted"/>
<name>A0A803LIK0_CHEQI</name>
<dbReference type="Proteomes" id="UP000596660">
    <property type="component" value="Unplaced"/>
</dbReference>
<dbReference type="Gramene" id="AUR62013797-RA">
    <property type="protein sequence ID" value="AUR62013797-RA:cds"/>
    <property type="gene ID" value="AUR62013797"/>
</dbReference>
<dbReference type="InterPro" id="IPR004158">
    <property type="entry name" value="DUF247_pln"/>
</dbReference>
<feature type="transmembrane region" description="Helical" evidence="1">
    <location>
        <begin position="430"/>
        <end position="449"/>
    </location>
</feature>
<accession>A0A803LIK0</accession>
<dbReference type="PANTHER" id="PTHR31170">
    <property type="entry name" value="BNAC04G53230D PROTEIN"/>
    <property type="match status" value="1"/>
</dbReference>
<sequence>MSDLVRGCAWVAALKEEMDAAKGSMDTNYARSLYQLPLKLRCSSPSEHPYTPSLVSIGPKHHGDARFASMEIQKLRYLASFITRNGSASSENILMDCAREISMKHTELRECYGHILSSQGPGSAVDLDKILLVDGCFILELFIRFYKSDNGGHDHPIFRQNTDADDPLLNVSWTQNVLRLDLALLENQIPFFILEDLFRRIAGHEHDELPKDFVANMALGFFKPLLQNACFLSTPIQECGESQTHLLHILLSTYKVATGTDTVINIDNMECNSTYPSTAFIPSASVLKNSNMIFIVAPKRTLPEIEYANFVFKIPPLHLTDCTESFLSNLMAFEYWLETDPKIASYVALMSQLIQNQEDVNLLQDKGIIINGLGNGLSVLHMFQRLVTKNMPSKFCFKMLCYQVNKDLERCHCLAEVLKRGYLRTKMGKIRLPIVIILLATAWLFTMWFPWQFFVPIDGSSLLLIICALLILGKELHNALVFFD</sequence>
<keyword evidence="1" id="KW-1133">Transmembrane helix</keyword>
<dbReference type="OrthoDB" id="672127at2759"/>
<dbReference type="Pfam" id="PF03140">
    <property type="entry name" value="DUF247"/>
    <property type="match status" value="1"/>
</dbReference>
<evidence type="ECO:0000313" key="2">
    <source>
        <dbReference type="EnsemblPlants" id="AUR62013797-RA:cds"/>
    </source>
</evidence>
<dbReference type="PANTHER" id="PTHR31170:SF25">
    <property type="entry name" value="BNAA09G04570D PROTEIN"/>
    <property type="match status" value="1"/>
</dbReference>
<evidence type="ECO:0000313" key="3">
    <source>
        <dbReference type="Proteomes" id="UP000596660"/>
    </source>
</evidence>
<reference evidence="2" key="1">
    <citation type="journal article" date="2017" name="Nature">
        <title>The genome of Chenopodium quinoa.</title>
        <authorList>
            <person name="Jarvis D.E."/>
            <person name="Ho Y.S."/>
            <person name="Lightfoot D.J."/>
            <person name="Schmoeckel S.M."/>
            <person name="Li B."/>
            <person name="Borm T.J.A."/>
            <person name="Ohyanagi H."/>
            <person name="Mineta K."/>
            <person name="Michell C.T."/>
            <person name="Saber N."/>
            <person name="Kharbatia N.M."/>
            <person name="Rupper R.R."/>
            <person name="Sharp A.R."/>
            <person name="Dally N."/>
            <person name="Boughton B.A."/>
            <person name="Woo Y.H."/>
            <person name="Gao G."/>
            <person name="Schijlen E.G.W.M."/>
            <person name="Guo X."/>
            <person name="Momin A.A."/>
            <person name="Negrao S."/>
            <person name="Al-Babili S."/>
            <person name="Gehring C."/>
            <person name="Roessner U."/>
            <person name="Jung C."/>
            <person name="Murphy K."/>
            <person name="Arold S.T."/>
            <person name="Gojobori T."/>
            <person name="van der Linden C.G."/>
            <person name="van Loo E.N."/>
            <person name="Jellen E.N."/>
            <person name="Maughan P.J."/>
            <person name="Tester M."/>
        </authorList>
    </citation>
    <scope>NUCLEOTIDE SEQUENCE [LARGE SCALE GENOMIC DNA]</scope>
    <source>
        <strain evidence="2">cv. PI 614886</strain>
    </source>
</reference>
<feature type="transmembrane region" description="Helical" evidence="1">
    <location>
        <begin position="455"/>
        <end position="473"/>
    </location>
</feature>